<reference evidence="2 3" key="1">
    <citation type="journal article" date="2020" name="Nat. Food">
        <title>A phased Vanilla planifolia genome enables genetic improvement of flavour and production.</title>
        <authorList>
            <person name="Hasing T."/>
            <person name="Tang H."/>
            <person name="Brym M."/>
            <person name="Khazi F."/>
            <person name="Huang T."/>
            <person name="Chambers A.H."/>
        </authorList>
    </citation>
    <scope>NUCLEOTIDE SEQUENCE [LARGE SCALE GENOMIC DNA]</scope>
    <source>
        <tissue evidence="2">Leaf</tissue>
    </source>
</reference>
<gene>
    <name evidence="2" type="ORF">HPP92_003550</name>
</gene>
<dbReference type="SUPFAM" id="SSF48371">
    <property type="entry name" value="ARM repeat"/>
    <property type="match status" value="1"/>
</dbReference>
<feature type="transmembrane region" description="Helical" evidence="1">
    <location>
        <begin position="52"/>
        <end position="73"/>
    </location>
</feature>
<keyword evidence="1" id="KW-0472">Membrane</keyword>
<dbReference type="PANTHER" id="PTHR46975">
    <property type="entry name" value="PROTEIN SWEETIE"/>
    <property type="match status" value="1"/>
</dbReference>
<dbReference type="AlphaFoldDB" id="A0A835SGW4"/>
<dbReference type="EMBL" id="JADCNM010000001">
    <property type="protein sequence ID" value="KAG0503478.1"/>
    <property type="molecule type" value="Genomic_DNA"/>
</dbReference>
<dbReference type="InterPro" id="IPR016024">
    <property type="entry name" value="ARM-type_fold"/>
</dbReference>
<evidence type="ECO:0000313" key="2">
    <source>
        <dbReference type="EMBL" id="KAG0503478.1"/>
    </source>
</evidence>
<comment type="caution">
    <text evidence="2">The sequence shown here is derived from an EMBL/GenBank/DDBJ whole genome shotgun (WGS) entry which is preliminary data.</text>
</comment>
<dbReference type="GO" id="GO:0005975">
    <property type="term" value="P:carbohydrate metabolic process"/>
    <property type="evidence" value="ECO:0007669"/>
    <property type="project" value="InterPro"/>
</dbReference>
<evidence type="ECO:0000256" key="1">
    <source>
        <dbReference type="SAM" id="Phobius"/>
    </source>
</evidence>
<proteinExistence type="predicted"/>
<dbReference type="Proteomes" id="UP000639772">
    <property type="component" value="Chromosome 1"/>
</dbReference>
<protein>
    <submittedName>
        <fullName evidence="2">Uncharacterized protein</fullName>
    </submittedName>
</protein>
<dbReference type="PANTHER" id="PTHR46975:SF2">
    <property type="entry name" value="PROTEIN SWEETIE"/>
    <property type="match status" value="1"/>
</dbReference>
<dbReference type="InterPro" id="IPR044218">
    <property type="entry name" value="SWEETIE"/>
</dbReference>
<sequence>MVRVIAKGDGISVYSRTSSLQGWLADSKRSEPLSCAANIAAKLMKFHESGNLNSCIATIAIFSVTFVGLPVIVVSCFRQPLPKGGQMVTKHEGIHLKYHIPDNELQGYAVQAIDMLQGNASTDAHALACVLYILRVGAIEQMMEGTQRNFLVHLAKKLESAGHYPSAAIATLRTMSYLLTTLGEVPSEFKEIIDDTVVAALSHSSLHVRIEAALTMRALAEVDPTSVGGLISYGVTTLYALRESATNGRGNQINNELFSLHGQATVIAALISISPNLSLGYPMRMPKAVLEVSKKMLTEFSRNPTAATVEMESGWLLLASIVTSMPKEELEDQLLIFFFFGLIHSLEDLIAVLDKHKI</sequence>
<organism evidence="2 3">
    <name type="scientific">Vanilla planifolia</name>
    <name type="common">Vanilla</name>
    <dbReference type="NCBI Taxonomy" id="51239"/>
    <lineage>
        <taxon>Eukaryota</taxon>
        <taxon>Viridiplantae</taxon>
        <taxon>Streptophyta</taxon>
        <taxon>Embryophyta</taxon>
        <taxon>Tracheophyta</taxon>
        <taxon>Spermatophyta</taxon>
        <taxon>Magnoliopsida</taxon>
        <taxon>Liliopsida</taxon>
        <taxon>Asparagales</taxon>
        <taxon>Orchidaceae</taxon>
        <taxon>Vanilloideae</taxon>
        <taxon>Vanilleae</taxon>
        <taxon>Vanilla</taxon>
    </lineage>
</organism>
<name>A0A835SGW4_VANPL</name>
<dbReference type="OrthoDB" id="192608at2759"/>
<accession>A0A835SGW4</accession>
<evidence type="ECO:0000313" key="3">
    <source>
        <dbReference type="Proteomes" id="UP000639772"/>
    </source>
</evidence>
<keyword evidence="1" id="KW-1133">Transmembrane helix</keyword>
<keyword evidence="1" id="KW-0812">Transmembrane</keyword>